<reference evidence="1 2" key="1">
    <citation type="submission" date="2017-12" db="EMBL/GenBank/DDBJ databases">
        <title>Sequencing, de novo assembly and annotation of complete genome of a new Thraustochytrid species, strain FCC1311.</title>
        <authorList>
            <person name="Sedici K."/>
            <person name="Godart F."/>
            <person name="Aiese Cigliano R."/>
            <person name="Sanseverino W."/>
            <person name="Barakat M."/>
            <person name="Ortet P."/>
            <person name="Marechal E."/>
            <person name="Cagnac O."/>
            <person name="Amato A."/>
        </authorList>
    </citation>
    <scope>NUCLEOTIDE SEQUENCE [LARGE SCALE GENOMIC DNA]</scope>
</reference>
<evidence type="ECO:0000313" key="1">
    <source>
        <dbReference type="EMBL" id="GBG30730.1"/>
    </source>
</evidence>
<keyword evidence="2" id="KW-1185">Reference proteome</keyword>
<dbReference type="InParanoid" id="A0A2R5GIL2"/>
<name>A0A2R5GIL2_9STRA</name>
<sequence>MLGWRGWAINGVIDPYLNITLLTLRFKFTEAYLGIEDAETRLSAEVSLGDFIRGRVVKDGEALIQYYPGDLPFLLFCIHTNNGGWKPWMKNWPPGHRTCSSSPHCSSYEAWENVQVMSDSTMENNSWTQTNKLVNKGVNVELKLPVGDGSGPTCRAIFEYISNKTGSYPHMIYTKIPKMFIDFNRQPGAAWLKTRGTLKSKGLDVVNPEQWACYMDAMTFVREAKNVIYRKYGGGWEINFHTQGHSRMISAGVGNKNHLQNLFKNPDLVRSDLEKTSKKSSHFYTYNYDTKNITFESHFAPLTEEEAKLNGHTLDLETPNNRPDEDWYVGTWNSAIAEHNSHFFQEKNHMADMVEMWGETIIDICLEMYGVDLNLDYDRPYKSLTITYNNVKPATTCSDGVISTLKPKTGIMWTLSGCVAECQAVSSCKYVVMTTWGTSKTRTCALHSSC</sequence>
<protein>
    <submittedName>
        <fullName evidence="1">Uncharacterized protein</fullName>
    </submittedName>
</protein>
<dbReference type="AlphaFoldDB" id="A0A2R5GIL2"/>
<proteinExistence type="predicted"/>
<gene>
    <name evidence="1" type="ORF">FCC1311_069502</name>
</gene>
<comment type="caution">
    <text evidence="1">The sequence shown here is derived from an EMBL/GenBank/DDBJ whole genome shotgun (WGS) entry which is preliminary data.</text>
</comment>
<evidence type="ECO:0000313" key="2">
    <source>
        <dbReference type="Proteomes" id="UP000241890"/>
    </source>
</evidence>
<organism evidence="1 2">
    <name type="scientific">Hondaea fermentalgiana</name>
    <dbReference type="NCBI Taxonomy" id="2315210"/>
    <lineage>
        <taxon>Eukaryota</taxon>
        <taxon>Sar</taxon>
        <taxon>Stramenopiles</taxon>
        <taxon>Bigyra</taxon>
        <taxon>Labyrinthulomycetes</taxon>
        <taxon>Thraustochytrida</taxon>
        <taxon>Thraustochytriidae</taxon>
        <taxon>Hondaea</taxon>
    </lineage>
</organism>
<dbReference type="EMBL" id="BEYU01000083">
    <property type="protein sequence ID" value="GBG30730.1"/>
    <property type="molecule type" value="Genomic_DNA"/>
</dbReference>
<accession>A0A2R5GIL2</accession>
<dbReference type="Proteomes" id="UP000241890">
    <property type="component" value="Unassembled WGS sequence"/>
</dbReference>